<dbReference type="Pfam" id="PF16161">
    <property type="entry name" value="DUF4867"/>
    <property type="match status" value="1"/>
</dbReference>
<proteinExistence type="predicted"/>
<evidence type="ECO:0000313" key="1">
    <source>
        <dbReference type="EMBL" id="KMM37212.1"/>
    </source>
</evidence>
<dbReference type="EMBL" id="LELK01000004">
    <property type="protein sequence ID" value="KMM37212.1"/>
    <property type="molecule type" value="Genomic_DNA"/>
</dbReference>
<sequence>MIDVLKELNQHLELESVHNHSFLPYGGVLYDFPYDEMAKRMDMTVIPEEGNQYVPSFKELEDEALKRFVEKRYYGGMPVQIGYCNGKNSSLGGLEFHKGSEINVAVTDFVLLLGHTNDIVDNSYDVRKIKAFFVPSGTAIEMYQTTLHLAPCKVREDGFKCAVILPKGTNMPLQEEEKAFDPLLFMRNKWLLAHREHERFMNQGAHDGIIGENLTLAYPSKEQRRKLNV</sequence>
<dbReference type="STRING" id="157733.AB986_15195"/>
<evidence type="ECO:0000313" key="2">
    <source>
        <dbReference type="Proteomes" id="UP000035996"/>
    </source>
</evidence>
<keyword evidence="2" id="KW-1185">Reference proteome</keyword>
<evidence type="ECO:0008006" key="3">
    <source>
        <dbReference type="Google" id="ProtNLM"/>
    </source>
</evidence>
<name>A0A0J6FSA5_9BACL</name>
<gene>
    <name evidence="1" type="ORF">AB986_15195</name>
</gene>
<accession>A0A0J6FSA5</accession>
<protein>
    <recommendedName>
        <fullName evidence="3">DUF4867 domain-containing protein</fullName>
    </recommendedName>
</protein>
<dbReference type="RefSeq" id="WP_048312072.1">
    <property type="nucleotide sequence ID" value="NZ_CP119526.1"/>
</dbReference>
<dbReference type="AlphaFoldDB" id="A0A0J6FSA5"/>
<reference evidence="1" key="1">
    <citation type="submission" date="2015-06" db="EMBL/GenBank/DDBJ databases">
        <authorList>
            <person name="Liu B."/>
            <person name="Wang J."/>
            <person name="Zhu Y."/>
            <person name="Liu G."/>
            <person name="Chen Q."/>
            <person name="Zheng C."/>
            <person name="Che J."/>
            <person name="Ge C."/>
            <person name="Shi H."/>
            <person name="Pan Z."/>
            <person name="Liu X."/>
        </authorList>
    </citation>
    <scope>NUCLEOTIDE SEQUENCE [LARGE SCALE GENOMIC DNA]</scope>
    <source>
        <strain evidence="1">DSM 16346</strain>
    </source>
</reference>
<dbReference type="InterPro" id="IPR032358">
    <property type="entry name" value="DUF4867"/>
</dbReference>
<comment type="caution">
    <text evidence="1">The sequence shown here is derived from an EMBL/GenBank/DDBJ whole genome shotgun (WGS) entry which is preliminary data.</text>
</comment>
<organism evidence="1 2">
    <name type="scientific">Guptibacillus hwajinpoensis</name>
    <dbReference type="NCBI Taxonomy" id="208199"/>
    <lineage>
        <taxon>Bacteria</taxon>
        <taxon>Bacillati</taxon>
        <taxon>Bacillota</taxon>
        <taxon>Bacilli</taxon>
        <taxon>Bacillales</taxon>
        <taxon>Guptibacillaceae</taxon>
        <taxon>Guptibacillus</taxon>
    </lineage>
</organism>
<dbReference type="Proteomes" id="UP000035996">
    <property type="component" value="Unassembled WGS sequence"/>
</dbReference>
<dbReference type="PATRIC" id="fig|157733.3.peg.1113"/>